<dbReference type="Pfam" id="PF17200">
    <property type="entry name" value="sCache_2"/>
    <property type="match status" value="1"/>
</dbReference>
<evidence type="ECO:0000256" key="4">
    <source>
        <dbReference type="ARBA" id="ARBA00022989"/>
    </source>
</evidence>
<dbReference type="CDD" id="cd11386">
    <property type="entry name" value="MCP_signal"/>
    <property type="match status" value="1"/>
</dbReference>
<reference evidence="11 12" key="1">
    <citation type="submission" date="2019-02" db="EMBL/GenBank/DDBJ databases">
        <title>Marinobacter halodurans sp. nov., a marine bacterium isolated from sea tidal flat.</title>
        <authorList>
            <person name="Yoo Y."/>
            <person name="Lee D.W."/>
            <person name="Kim B.S."/>
            <person name="Kim J.-J."/>
        </authorList>
    </citation>
    <scope>NUCLEOTIDE SEQUENCE [LARGE SCALE GENOMIC DNA]</scope>
    <source>
        <strain evidence="11 12">YJ-S3-2</strain>
    </source>
</reference>
<feature type="domain" description="Methyl-accepting transducer" evidence="10">
    <location>
        <begin position="118"/>
        <end position="354"/>
    </location>
</feature>
<keyword evidence="4 9" id="KW-1133">Transmembrane helix</keyword>
<proteinExistence type="inferred from homology"/>
<gene>
    <name evidence="11" type="ORF">EZI54_21370</name>
</gene>
<evidence type="ECO:0000256" key="3">
    <source>
        <dbReference type="ARBA" id="ARBA00022692"/>
    </source>
</evidence>
<comment type="subcellular location">
    <subcellularLocation>
        <location evidence="1">Cell membrane</location>
        <topology evidence="1">Multi-pass membrane protein</topology>
    </subcellularLocation>
</comment>
<dbReference type="Proteomes" id="UP000313645">
    <property type="component" value="Unassembled WGS sequence"/>
</dbReference>
<feature type="transmembrane region" description="Helical" evidence="9">
    <location>
        <begin position="7"/>
        <end position="27"/>
    </location>
</feature>
<sequence length="519" mass="56137">MLSNRSLVLASIALSVSGWCVMTYALYLSAPELDYVQKVFGFTSVLWGLGLLARILHLLRFRGSARDVVAIKELAGNLARGDLRPLNASCSYRTEGAQSDLDQAVSKLKNVLNKFSHSSVLLAYQSQNLNKNLHRIDRAAGEVVGQLNMAASASEQLSSAAAEVAKNCKAASDNTSEANEVALQGQTVVIKTIDAMQRTSDIVTKSSGVIRGLGERSGEIGQIIDLISNIASQTNLLALNAAIEAARAGDQGRGFAVVSDEVRQLAEKTSHATDQIRHTVEAMQCELGAAVTTMEEGVIVVQAGTEEAMKSEAALGNILQHLASMVGEIEQIAVASRQTTATTEELSNNLHRVARLMDETADNVNQNSQIVSKLSASANDMMHLIGQFRLVTKSDAESLVHQAYDYVQQNGLEKALAVFNDPEREFVQGELYVVVQGFDGVILAHGGNRELVGKDQSQGKDASGKPLTPIIDIARDHGQGWYSYRFINPHSGKAEPKHMFIRRLDNHHYVACGIYQPDV</sequence>
<comment type="caution">
    <text evidence="11">The sequence shown here is derived from an EMBL/GenBank/DDBJ whole genome shotgun (WGS) entry which is preliminary data.</text>
</comment>
<dbReference type="InterPro" id="IPR033480">
    <property type="entry name" value="sCache_2"/>
</dbReference>
<protein>
    <recommendedName>
        <fullName evidence="10">Methyl-accepting transducer domain-containing protein</fullName>
    </recommendedName>
</protein>
<dbReference type="SMART" id="SM00283">
    <property type="entry name" value="MA"/>
    <property type="match status" value="1"/>
</dbReference>
<dbReference type="PRINTS" id="PR00260">
    <property type="entry name" value="CHEMTRNSDUCR"/>
</dbReference>
<evidence type="ECO:0000256" key="7">
    <source>
        <dbReference type="ARBA" id="ARBA00029447"/>
    </source>
</evidence>
<evidence type="ECO:0000313" key="12">
    <source>
        <dbReference type="Proteomes" id="UP000313645"/>
    </source>
</evidence>
<accession>A0ABY1ZG56</accession>
<evidence type="ECO:0000256" key="6">
    <source>
        <dbReference type="ARBA" id="ARBA00023224"/>
    </source>
</evidence>
<dbReference type="SUPFAM" id="SSF58104">
    <property type="entry name" value="Methyl-accepting chemotaxis protein (MCP) signaling domain"/>
    <property type="match status" value="1"/>
</dbReference>
<keyword evidence="5 9" id="KW-0472">Membrane</keyword>
<feature type="transmembrane region" description="Helical" evidence="9">
    <location>
        <begin position="39"/>
        <end position="56"/>
    </location>
</feature>
<dbReference type="EMBL" id="SJDL01000050">
    <property type="protein sequence ID" value="TBW48303.1"/>
    <property type="molecule type" value="Genomic_DNA"/>
</dbReference>
<dbReference type="Gene3D" id="3.30.450.20">
    <property type="entry name" value="PAS domain"/>
    <property type="match status" value="1"/>
</dbReference>
<dbReference type="Gene3D" id="1.10.287.950">
    <property type="entry name" value="Methyl-accepting chemotaxis protein"/>
    <property type="match status" value="1"/>
</dbReference>
<evidence type="ECO:0000256" key="5">
    <source>
        <dbReference type="ARBA" id="ARBA00023136"/>
    </source>
</evidence>
<evidence type="ECO:0000256" key="2">
    <source>
        <dbReference type="ARBA" id="ARBA00022475"/>
    </source>
</evidence>
<organism evidence="11 12">
    <name type="scientific">Marinobacter halodurans</name>
    <dbReference type="NCBI Taxonomy" id="2528979"/>
    <lineage>
        <taxon>Bacteria</taxon>
        <taxon>Pseudomonadati</taxon>
        <taxon>Pseudomonadota</taxon>
        <taxon>Gammaproteobacteria</taxon>
        <taxon>Pseudomonadales</taxon>
        <taxon>Marinobacteraceae</taxon>
        <taxon>Marinobacter</taxon>
    </lineage>
</organism>
<dbReference type="PROSITE" id="PS50111">
    <property type="entry name" value="CHEMOTAXIS_TRANSDUC_2"/>
    <property type="match status" value="1"/>
</dbReference>
<keyword evidence="12" id="KW-1185">Reference proteome</keyword>
<dbReference type="InterPro" id="IPR004090">
    <property type="entry name" value="Chemotax_Me-accpt_rcpt"/>
</dbReference>
<dbReference type="PANTHER" id="PTHR32089">
    <property type="entry name" value="METHYL-ACCEPTING CHEMOTAXIS PROTEIN MCPB"/>
    <property type="match status" value="1"/>
</dbReference>
<keyword evidence="3 9" id="KW-0812">Transmembrane</keyword>
<dbReference type="SMART" id="SM01049">
    <property type="entry name" value="Cache_2"/>
    <property type="match status" value="1"/>
</dbReference>
<evidence type="ECO:0000259" key="10">
    <source>
        <dbReference type="PROSITE" id="PS50111"/>
    </source>
</evidence>
<evidence type="ECO:0000256" key="8">
    <source>
        <dbReference type="PROSITE-ProRule" id="PRU00284"/>
    </source>
</evidence>
<name>A0ABY1ZG56_9GAMM</name>
<dbReference type="InterPro" id="IPR004089">
    <property type="entry name" value="MCPsignal_dom"/>
</dbReference>
<keyword evidence="6 8" id="KW-0807">Transducer</keyword>
<evidence type="ECO:0000256" key="9">
    <source>
        <dbReference type="SAM" id="Phobius"/>
    </source>
</evidence>
<comment type="similarity">
    <text evidence="7">Belongs to the methyl-accepting chemotaxis (MCP) protein family.</text>
</comment>
<dbReference type="PANTHER" id="PTHR32089:SF112">
    <property type="entry name" value="LYSOZYME-LIKE PROTEIN-RELATED"/>
    <property type="match status" value="1"/>
</dbReference>
<keyword evidence="2" id="KW-1003">Cell membrane</keyword>
<dbReference type="Pfam" id="PF00015">
    <property type="entry name" value="MCPsignal"/>
    <property type="match status" value="1"/>
</dbReference>
<evidence type="ECO:0000256" key="1">
    <source>
        <dbReference type="ARBA" id="ARBA00004651"/>
    </source>
</evidence>
<evidence type="ECO:0000313" key="11">
    <source>
        <dbReference type="EMBL" id="TBW48303.1"/>
    </source>
</evidence>